<evidence type="ECO:0000256" key="5">
    <source>
        <dbReference type="ARBA" id="ARBA00022692"/>
    </source>
</evidence>
<dbReference type="EMBL" id="FNNI01000003">
    <property type="protein sequence ID" value="SDX00131.1"/>
    <property type="molecule type" value="Genomic_DNA"/>
</dbReference>
<dbReference type="STRING" id="574349.SAMN05443545_103370"/>
<evidence type="ECO:0000256" key="2">
    <source>
        <dbReference type="ARBA" id="ARBA00022448"/>
    </source>
</evidence>
<dbReference type="GO" id="GO:0022857">
    <property type="term" value="F:transmembrane transporter activity"/>
    <property type="evidence" value="ECO:0007669"/>
    <property type="project" value="UniProtKB-UniRule"/>
</dbReference>
<comment type="function">
    <text evidence="9">Part of the tripartite ATP-independent periplasmic (TRAP) transport system.</text>
</comment>
<feature type="transmembrane region" description="Helical" evidence="9">
    <location>
        <begin position="48"/>
        <end position="69"/>
    </location>
</feature>
<keyword evidence="7 9" id="KW-0472">Membrane</keyword>
<comment type="subunit">
    <text evidence="9">The complex comprises the extracytoplasmic solute receptor protein and the two transmembrane proteins.</text>
</comment>
<evidence type="ECO:0000313" key="12">
    <source>
        <dbReference type="Proteomes" id="UP000198500"/>
    </source>
</evidence>
<evidence type="ECO:0000256" key="8">
    <source>
        <dbReference type="ARBA" id="ARBA00038436"/>
    </source>
</evidence>
<evidence type="ECO:0000256" key="7">
    <source>
        <dbReference type="ARBA" id="ARBA00023136"/>
    </source>
</evidence>
<gene>
    <name evidence="11" type="ORF">SAMN05443545_103370</name>
</gene>
<dbReference type="PANTHER" id="PTHR35011:SF4">
    <property type="entry name" value="SLL1102 PROTEIN"/>
    <property type="match status" value="1"/>
</dbReference>
<keyword evidence="6 9" id="KW-1133">Transmembrane helix</keyword>
<feature type="transmembrane region" description="Helical" evidence="9">
    <location>
        <begin position="90"/>
        <end position="115"/>
    </location>
</feature>
<comment type="similarity">
    <text evidence="8 9">Belongs to the TRAP transporter small permease family.</text>
</comment>
<evidence type="ECO:0000256" key="9">
    <source>
        <dbReference type="RuleBase" id="RU369079"/>
    </source>
</evidence>
<evidence type="ECO:0000259" key="10">
    <source>
        <dbReference type="Pfam" id="PF04290"/>
    </source>
</evidence>
<reference evidence="11 12" key="1">
    <citation type="submission" date="2016-10" db="EMBL/GenBank/DDBJ databases">
        <authorList>
            <person name="de Groot N.N."/>
        </authorList>
    </citation>
    <scope>NUCLEOTIDE SEQUENCE [LARGE SCALE GENOMIC DNA]</scope>
    <source>
        <strain evidence="11 12">DSM 19219</strain>
    </source>
</reference>
<keyword evidence="4 9" id="KW-0997">Cell inner membrane</keyword>
<accession>A0A1H2Y515</accession>
<keyword evidence="5 9" id="KW-0812">Transmembrane</keyword>
<feature type="domain" description="Tripartite ATP-independent periplasmic transporters DctQ component" evidence="10">
    <location>
        <begin position="28"/>
        <end position="160"/>
    </location>
</feature>
<evidence type="ECO:0000256" key="4">
    <source>
        <dbReference type="ARBA" id="ARBA00022519"/>
    </source>
</evidence>
<feature type="transmembrane region" description="Helical" evidence="9">
    <location>
        <begin position="135"/>
        <end position="157"/>
    </location>
</feature>
<keyword evidence="12" id="KW-1185">Reference proteome</keyword>
<comment type="subcellular location">
    <subcellularLocation>
        <location evidence="1 9">Cell inner membrane</location>
        <topology evidence="1 9">Multi-pass membrane protein</topology>
    </subcellularLocation>
</comment>
<dbReference type="AlphaFoldDB" id="A0A1H2Y515"/>
<dbReference type="GO" id="GO:0005886">
    <property type="term" value="C:plasma membrane"/>
    <property type="evidence" value="ECO:0007669"/>
    <property type="project" value="UniProtKB-SubCell"/>
</dbReference>
<sequence>MRHSALLSRLDTFTECLGRAVSWLLLIMMLVQFAIVILRYAFNINSIVAQESVMFLHAVVFMLAASYTLKHDGHVRVDIFYRRLSMRGRAWIDLLGTLLLLFPVLIFIAASSLGYVAKSWAILERSPDSGIPVVFLLKSLILVMVVLLSLQGIAQMIRQVMMLRGRMPSIDTDKENHNSA</sequence>
<keyword evidence="2 9" id="KW-0813">Transport</keyword>
<dbReference type="PANTHER" id="PTHR35011">
    <property type="entry name" value="2,3-DIKETO-L-GULONATE TRAP TRANSPORTER SMALL PERMEASE PROTEIN YIAM"/>
    <property type="match status" value="1"/>
</dbReference>
<feature type="transmembrane region" description="Helical" evidence="9">
    <location>
        <begin position="21"/>
        <end position="42"/>
    </location>
</feature>
<dbReference type="InterPro" id="IPR007387">
    <property type="entry name" value="TRAP_DctQ"/>
</dbReference>
<evidence type="ECO:0000256" key="3">
    <source>
        <dbReference type="ARBA" id="ARBA00022475"/>
    </source>
</evidence>
<keyword evidence="3" id="KW-1003">Cell membrane</keyword>
<evidence type="ECO:0000256" key="6">
    <source>
        <dbReference type="ARBA" id="ARBA00022989"/>
    </source>
</evidence>
<dbReference type="InterPro" id="IPR055348">
    <property type="entry name" value="DctQ"/>
</dbReference>
<protein>
    <recommendedName>
        <fullName evidence="9">TRAP transporter small permease protein</fullName>
    </recommendedName>
</protein>
<name>A0A1H2Y515_9GAMM</name>
<dbReference type="Pfam" id="PF04290">
    <property type="entry name" value="DctQ"/>
    <property type="match status" value="1"/>
</dbReference>
<organism evidence="11 12">
    <name type="scientific">Aidingimonas halophila</name>
    <dbReference type="NCBI Taxonomy" id="574349"/>
    <lineage>
        <taxon>Bacteria</taxon>
        <taxon>Pseudomonadati</taxon>
        <taxon>Pseudomonadota</taxon>
        <taxon>Gammaproteobacteria</taxon>
        <taxon>Oceanospirillales</taxon>
        <taxon>Halomonadaceae</taxon>
        <taxon>Aidingimonas</taxon>
    </lineage>
</organism>
<dbReference type="Proteomes" id="UP000198500">
    <property type="component" value="Unassembled WGS sequence"/>
</dbReference>
<evidence type="ECO:0000313" key="11">
    <source>
        <dbReference type="EMBL" id="SDX00131.1"/>
    </source>
</evidence>
<proteinExistence type="inferred from homology"/>
<evidence type="ECO:0000256" key="1">
    <source>
        <dbReference type="ARBA" id="ARBA00004429"/>
    </source>
</evidence>